<dbReference type="SUPFAM" id="SSF46689">
    <property type="entry name" value="Homeodomain-like"/>
    <property type="match status" value="1"/>
</dbReference>
<accession>A0ABP5KN00</accession>
<evidence type="ECO:0000256" key="1">
    <source>
        <dbReference type="ARBA" id="ARBA00023015"/>
    </source>
</evidence>
<keyword evidence="8" id="KW-1185">Reference proteome</keyword>
<sequence length="258" mass="27892">MGNSAINVRGLRERKRAATRAAITAVARSLTAERGLNGYTVEEVCEQAGISRRTFFNYFPAKEDAILGHVDDDFPEEVVERFMAGGAGSPAGEISDSLLADLVRLSLDLAERMSGSEEETRQLIGVIKKEPQLMLRIIGASEEREAEFARLLADREGVPTDHPVVRMAVVLLGNIARKTSAGYFSEGNTRTYKDMLLENIAAARTLFALPFDPSRAGPTPLSMSRPHIQQSSTSQSSSALPSSSQSHSPQSTPSEGAQ</sequence>
<dbReference type="Pfam" id="PF00440">
    <property type="entry name" value="TetR_N"/>
    <property type="match status" value="1"/>
</dbReference>
<feature type="domain" description="HTH tetR-type" evidence="6">
    <location>
        <begin position="17"/>
        <end position="77"/>
    </location>
</feature>
<dbReference type="InterPro" id="IPR001647">
    <property type="entry name" value="HTH_TetR"/>
</dbReference>
<keyword evidence="1" id="KW-0805">Transcription regulation</keyword>
<dbReference type="PROSITE" id="PS01081">
    <property type="entry name" value="HTH_TETR_1"/>
    <property type="match status" value="1"/>
</dbReference>
<dbReference type="InterPro" id="IPR009057">
    <property type="entry name" value="Homeodomain-like_sf"/>
</dbReference>
<dbReference type="PRINTS" id="PR00455">
    <property type="entry name" value="HTHTETR"/>
</dbReference>
<dbReference type="InterPro" id="IPR050109">
    <property type="entry name" value="HTH-type_TetR-like_transc_reg"/>
</dbReference>
<name>A0ABP5KN00_9MICC</name>
<evidence type="ECO:0000256" key="4">
    <source>
        <dbReference type="PROSITE-ProRule" id="PRU00335"/>
    </source>
</evidence>
<evidence type="ECO:0000259" key="6">
    <source>
        <dbReference type="PROSITE" id="PS50977"/>
    </source>
</evidence>
<dbReference type="Gene3D" id="1.10.357.10">
    <property type="entry name" value="Tetracycline Repressor, domain 2"/>
    <property type="match status" value="1"/>
</dbReference>
<comment type="caution">
    <text evidence="7">The sequence shown here is derived from an EMBL/GenBank/DDBJ whole genome shotgun (WGS) entry which is preliminary data.</text>
</comment>
<protein>
    <recommendedName>
        <fullName evidence="6">HTH tetR-type domain-containing protein</fullName>
    </recommendedName>
</protein>
<gene>
    <name evidence="7" type="ORF">GCM10009825_16330</name>
</gene>
<feature type="region of interest" description="Disordered" evidence="5">
    <location>
        <begin position="217"/>
        <end position="258"/>
    </location>
</feature>
<dbReference type="EMBL" id="BAAAQB010000025">
    <property type="protein sequence ID" value="GAA2133366.1"/>
    <property type="molecule type" value="Genomic_DNA"/>
</dbReference>
<dbReference type="RefSeq" id="WP_344364167.1">
    <property type="nucleotide sequence ID" value="NZ_BAAAQB010000025.1"/>
</dbReference>
<dbReference type="PROSITE" id="PS50977">
    <property type="entry name" value="HTH_TETR_2"/>
    <property type="match status" value="1"/>
</dbReference>
<evidence type="ECO:0000313" key="8">
    <source>
        <dbReference type="Proteomes" id="UP001500102"/>
    </source>
</evidence>
<dbReference type="PANTHER" id="PTHR30055:SF234">
    <property type="entry name" value="HTH-TYPE TRANSCRIPTIONAL REGULATOR BETI"/>
    <property type="match status" value="1"/>
</dbReference>
<organism evidence="7 8">
    <name type="scientific">Arthrobacter humicola</name>
    <dbReference type="NCBI Taxonomy" id="409291"/>
    <lineage>
        <taxon>Bacteria</taxon>
        <taxon>Bacillati</taxon>
        <taxon>Actinomycetota</taxon>
        <taxon>Actinomycetes</taxon>
        <taxon>Micrococcales</taxon>
        <taxon>Micrococcaceae</taxon>
        <taxon>Arthrobacter</taxon>
    </lineage>
</organism>
<proteinExistence type="predicted"/>
<dbReference type="PANTHER" id="PTHR30055">
    <property type="entry name" value="HTH-TYPE TRANSCRIPTIONAL REGULATOR RUTR"/>
    <property type="match status" value="1"/>
</dbReference>
<keyword evidence="2 4" id="KW-0238">DNA-binding</keyword>
<evidence type="ECO:0000256" key="3">
    <source>
        <dbReference type="ARBA" id="ARBA00023163"/>
    </source>
</evidence>
<keyword evidence="3" id="KW-0804">Transcription</keyword>
<dbReference type="Gene3D" id="1.10.10.60">
    <property type="entry name" value="Homeodomain-like"/>
    <property type="match status" value="1"/>
</dbReference>
<evidence type="ECO:0000313" key="7">
    <source>
        <dbReference type="EMBL" id="GAA2133366.1"/>
    </source>
</evidence>
<feature type="compositionally biased region" description="Low complexity" evidence="5">
    <location>
        <begin position="229"/>
        <end position="258"/>
    </location>
</feature>
<evidence type="ECO:0000256" key="5">
    <source>
        <dbReference type="SAM" id="MobiDB-lite"/>
    </source>
</evidence>
<feature type="DNA-binding region" description="H-T-H motif" evidence="4">
    <location>
        <begin position="40"/>
        <end position="59"/>
    </location>
</feature>
<evidence type="ECO:0000256" key="2">
    <source>
        <dbReference type="ARBA" id="ARBA00023125"/>
    </source>
</evidence>
<dbReference type="Proteomes" id="UP001500102">
    <property type="component" value="Unassembled WGS sequence"/>
</dbReference>
<dbReference type="InterPro" id="IPR023772">
    <property type="entry name" value="DNA-bd_HTH_TetR-type_CS"/>
</dbReference>
<reference evidence="8" key="1">
    <citation type="journal article" date="2019" name="Int. J. Syst. Evol. Microbiol.">
        <title>The Global Catalogue of Microorganisms (GCM) 10K type strain sequencing project: providing services to taxonomists for standard genome sequencing and annotation.</title>
        <authorList>
            <consortium name="The Broad Institute Genomics Platform"/>
            <consortium name="The Broad Institute Genome Sequencing Center for Infectious Disease"/>
            <person name="Wu L."/>
            <person name="Ma J."/>
        </authorList>
    </citation>
    <scope>NUCLEOTIDE SEQUENCE [LARGE SCALE GENOMIC DNA]</scope>
    <source>
        <strain evidence="8">JCM 15921</strain>
    </source>
</reference>